<protein>
    <recommendedName>
        <fullName evidence="12">Acyl-CoA dehydrogenase</fullName>
    </recommendedName>
</protein>
<keyword evidence="11" id="KW-1185">Reference proteome</keyword>
<dbReference type="GO" id="GO:0003995">
    <property type="term" value="F:acyl-CoA dehydrogenase activity"/>
    <property type="evidence" value="ECO:0007669"/>
    <property type="project" value="TreeGrafter"/>
</dbReference>
<proteinExistence type="inferred from homology"/>
<evidence type="ECO:0000256" key="1">
    <source>
        <dbReference type="ARBA" id="ARBA00001974"/>
    </source>
</evidence>
<evidence type="ECO:0008006" key="12">
    <source>
        <dbReference type="Google" id="ProtNLM"/>
    </source>
</evidence>
<dbReference type="GeneID" id="81435674"/>
<evidence type="ECO:0000259" key="7">
    <source>
        <dbReference type="Pfam" id="PF00441"/>
    </source>
</evidence>
<comment type="caution">
    <text evidence="10">The sequence shown here is derived from an EMBL/GenBank/DDBJ whole genome shotgun (WGS) entry which is preliminary data.</text>
</comment>
<evidence type="ECO:0000313" key="10">
    <source>
        <dbReference type="EMBL" id="KAJ5381138.1"/>
    </source>
</evidence>
<dbReference type="InterPro" id="IPR050741">
    <property type="entry name" value="Acyl-CoA_dehydrogenase"/>
</dbReference>
<evidence type="ECO:0000259" key="8">
    <source>
        <dbReference type="Pfam" id="PF02770"/>
    </source>
</evidence>
<dbReference type="OrthoDB" id="10254877at2759"/>
<dbReference type="InterPro" id="IPR009100">
    <property type="entry name" value="AcylCoA_DH/oxidase_NM_dom_sf"/>
</dbReference>
<dbReference type="InterPro" id="IPR037069">
    <property type="entry name" value="AcylCoA_DH/ox_N_sf"/>
</dbReference>
<evidence type="ECO:0000256" key="6">
    <source>
        <dbReference type="RuleBase" id="RU362125"/>
    </source>
</evidence>
<dbReference type="SUPFAM" id="SSF56645">
    <property type="entry name" value="Acyl-CoA dehydrogenase NM domain-like"/>
    <property type="match status" value="1"/>
</dbReference>
<dbReference type="Pfam" id="PF02770">
    <property type="entry name" value="Acyl-CoA_dh_M"/>
    <property type="match status" value="1"/>
</dbReference>
<dbReference type="InterPro" id="IPR009075">
    <property type="entry name" value="AcylCo_DH/oxidase_C"/>
</dbReference>
<dbReference type="Gene3D" id="1.10.540.10">
    <property type="entry name" value="Acyl-CoA dehydrogenase/oxidase, N-terminal domain"/>
    <property type="match status" value="1"/>
</dbReference>
<evidence type="ECO:0000256" key="4">
    <source>
        <dbReference type="ARBA" id="ARBA00022827"/>
    </source>
</evidence>
<dbReference type="Gene3D" id="2.40.110.10">
    <property type="entry name" value="Butyryl-CoA Dehydrogenase, subunit A, domain 2"/>
    <property type="match status" value="1"/>
</dbReference>
<keyword evidence="5 6" id="KW-0560">Oxidoreductase</keyword>
<evidence type="ECO:0000313" key="11">
    <source>
        <dbReference type="Proteomes" id="UP001147782"/>
    </source>
</evidence>
<dbReference type="SUPFAM" id="SSF47203">
    <property type="entry name" value="Acyl-CoA dehydrogenase C-terminal domain-like"/>
    <property type="match status" value="1"/>
</dbReference>
<feature type="domain" description="Acyl-CoA oxidase/dehydrogenase middle" evidence="8">
    <location>
        <begin position="160"/>
        <end position="245"/>
    </location>
</feature>
<evidence type="ECO:0000259" key="9">
    <source>
        <dbReference type="Pfam" id="PF02771"/>
    </source>
</evidence>
<dbReference type="GO" id="GO:0005737">
    <property type="term" value="C:cytoplasm"/>
    <property type="evidence" value="ECO:0007669"/>
    <property type="project" value="TreeGrafter"/>
</dbReference>
<dbReference type="GO" id="GO:0050660">
    <property type="term" value="F:flavin adenine dinucleotide binding"/>
    <property type="evidence" value="ECO:0007669"/>
    <property type="project" value="InterPro"/>
</dbReference>
<feature type="domain" description="Acyl-CoA dehydrogenase/oxidase C-terminal" evidence="7">
    <location>
        <begin position="258"/>
        <end position="410"/>
    </location>
</feature>
<dbReference type="InterPro" id="IPR046373">
    <property type="entry name" value="Acyl-CoA_Oxase/DH_mid-dom_sf"/>
</dbReference>
<dbReference type="InterPro" id="IPR006091">
    <property type="entry name" value="Acyl-CoA_Oxase/DH_mid-dom"/>
</dbReference>
<reference evidence="10" key="1">
    <citation type="submission" date="2022-11" db="EMBL/GenBank/DDBJ databases">
        <authorList>
            <person name="Petersen C."/>
        </authorList>
    </citation>
    <scope>NUCLEOTIDE SEQUENCE</scope>
    <source>
        <strain evidence="10">IBT 29864</strain>
    </source>
</reference>
<dbReference type="Gene3D" id="1.20.140.10">
    <property type="entry name" value="Butyryl-CoA Dehydrogenase, subunit A, domain 3"/>
    <property type="match status" value="1"/>
</dbReference>
<dbReference type="Proteomes" id="UP001147782">
    <property type="component" value="Unassembled WGS sequence"/>
</dbReference>
<evidence type="ECO:0000256" key="2">
    <source>
        <dbReference type="ARBA" id="ARBA00009347"/>
    </source>
</evidence>
<dbReference type="InterPro" id="IPR013786">
    <property type="entry name" value="AcylCoA_DH/ox_N"/>
</dbReference>
<organism evidence="10 11">
    <name type="scientific">Penicillium cataractarum</name>
    <dbReference type="NCBI Taxonomy" id="2100454"/>
    <lineage>
        <taxon>Eukaryota</taxon>
        <taxon>Fungi</taxon>
        <taxon>Dikarya</taxon>
        <taxon>Ascomycota</taxon>
        <taxon>Pezizomycotina</taxon>
        <taxon>Eurotiomycetes</taxon>
        <taxon>Eurotiomycetidae</taxon>
        <taxon>Eurotiales</taxon>
        <taxon>Aspergillaceae</taxon>
        <taxon>Penicillium</taxon>
    </lineage>
</organism>
<dbReference type="Pfam" id="PF02771">
    <property type="entry name" value="Acyl-CoA_dh_N"/>
    <property type="match status" value="1"/>
</dbReference>
<dbReference type="RefSeq" id="XP_056558709.1">
    <property type="nucleotide sequence ID" value="XM_056696497.1"/>
</dbReference>
<sequence length="417" mass="46242">MASALTSEIPGADPAWHRRHDHPYFKESHYKLQRFVREYVDREIAPNVEEWERNAEVPEAAFKRHASLGFLAASAFPIPKEYVKGVTLPAGLSVDEWDEFHDAIIIDEMARCACLGTIWGINGGATVGGPPPRPLWVATAEGKISCSSSAWTATSLSLFGSDVAGLTTIAKKTPDGKHYVLSGEKKWVTQGRWATHGLVAARTGPAGAKGISVFIVPLDNEKISKRKIENSGVSSSGSTYMEFDEILVPAENLLGKENQGFEIIMSTFAHERLWVGITALRLGRVAYEDSYRYALKRETFGKPLFENQVIRQKFSRMANLLEPTQAYVEELVYRSVRLPSLDFSPLAAMLKVQAAHNLEKISRETQQVFGGLGYSRQGQGQRVEQISRDVRVLVVSGGSEEILLDMIAKQQRKLAHL</sequence>
<accession>A0A9W9SM70</accession>
<reference evidence="10" key="2">
    <citation type="journal article" date="2023" name="IMA Fungus">
        <title>Comparative genomic study of the Penicillium genus elucidates a diverse pangenome and 15 lateral gene transfer events.</title>
        <authorList>
            <person name="Petersen C."/>
            <person name="Sorensen T."/>
            <person name="Nielsen M.R."/>
            <person name="Sondergaard T.E."/>
            <person name="Sorensen J.L."/>
            <person name="Fitzpatrick D.A."/>
            <person name="Frisvad J.C."/>
            <person name="Nielsen K.L."/>
        </authorList>
    </citation>
    <scope>NUCLEOTIDE SEQUENCE</scope>
    <source>
        <strain evidence="10">IBT 29864</strain>
    </source>
</reference>
<keyword evidence="3 6" id="KW-0285">Flavoprotein</keyword>
<gene>
    <name evidence="10" type="ORF">N7496_003566</name>
</gene>
<dbReference type="InterPro" id="IPR036250">
    <property type="entry name" value="AcylCo_DH-like_C"/>
</dbReference>
<dbReference type="GO" id="GO:0033539">
    <property type="term" value="P:fatty acid beta-oxidation using acyl-CoA dehydrogenase"/>
    <property type="evidence" value="ECO:0007669"/>
    <property type="project" value="TreeGrafter"/>
</dbReference>
<dbReference type="PANTHER" id="PTHR48083">
    <property type="entry name" value="MEDIUM-CHAIN SPECIFIC ACYL-COA DEHYDROGENASE, MITOCHONDRIAL-RELATED"/>
    <property type="match status" value="1"/>
</dbReference>
<comment type="cofactor">
    <cofactor evidence="1 6">
        <name>FAD</name>
        <dbReference type="ChEBI" id="CHEBI:57692"/>
    </cofactor>
</comment>
<feature type="domain" description="Acyl-CoA dehydrogenase/oxidase N-terminal" evidence="9">
    <location>
        <begin position="27"/>
        <end position="123"/>
    </location>
</feature>
<evidence type="ECO:0000256" key="3">
    <source>
        <dbReference type="ARBA" id="ARBA00022630"/>
    </source>
</evidence>
<dbReference type="EMBL" id="JAPZBS010000002">
    <property type="protein sequence ID" value="KAJ5381138.1"/>
    <property type="molecule type" value="Genomic_DNA"/>
</dbReference>
<keyword evidence="4 6" id="KW-0274">FAD</keyword>
<dbReference type="Pfam" id="PF00441">
    <property type="entry name" value="Acyl-CoA_dh_1"/>
    <property type="match status" value="1"/>
</dbReference>
<dbReference type="PANTHER" id="PTHR48083:SF17">
    <property type="entry name" value="ACYL-COA DEHYDROGENASE (AFU_ORTHOLOGUE AFUA_2G16630)-RELATED"/>
    <property type="match status" value="1"/>
</dbReference>
<evidence type="ECO:0000256" key="5">
    <source>
        <dbReference type="ARBA" id="ARBA00023002"/>
    </source>
</evidence>
<name>A0A9W9SM70_9EURO</name>
<dbReference type="AlphaFoldDB" id="A0A9W9SM70"/>
<comment type="similarity">
    <text evidence="2 6">Belongs to the acyl-CoA dehydrogenase family.</text>
</comment>